<keyword evidence="8" id="KW-1185">Reference proteome</keyword>
<dbReference type="PRINTS" id="PR00176">
    <property type="entry name" value="NANEUSMPORT"/>
</dbReference>
<feature type="transmembrane region" description="Helical" evidence="6">
    <location>
        <begin position="248"/>
        <end position="273"/>
    </location>
</feature>
<feature type="transmembrane region" description="Helical" evidence="6">
    <location>
        <begin position="293"/>
        <end position="326"/>
    </location>
</feature>
<feature type="transmembrane region" description="Helical" evidence="6">
    <location>
        <begin position="78"/>
        <end position="101"/>
    </location>
</feature>
<dbReference type="InterPro" id="IPR000175">
    <property type="entry name" value="Na/ntran_symport"/>
</dbReference>
<dbReference type="GO" id="GO:0016020">
    <property type="term" value="C:membrane"/>
    <property type="evidence" value="ECO:0007669"/>
    <property type="project" value="UniProtKB-SubCell"/>
</dbReference>
<dbReference type="EMBL" id="QEKO01000001">
    <property type="protein sequence ID" value="PVY68096.1"/>
    <property type="molecule type" value="Genomic_DNA"/>
</dbReference>
<evidence type="ECO:0000313" key="8">
    <source>
        <dbReference type="Proteomes" id="UP000246145"/>
    </source>
</evidence>
<keyword evidence="3 6" id="KW-0812">Transmembrane</keyword>
<feature type="transmembrane region" description="Helical" evidence="6">
    <location>
        <begin position="216"/>
        <end position="236"/>
    </location>
</feature>
<feature type="transmembrane region" description="Helical" evidence="6">
    <location>
        <begin position="420"/>
        <end position="439"/>
    </location>
</feature>
<reference evidence="7 8" key="1">
    <citation type="submission" date="2018-04" db="EMBL/GenBank/DDBJ databases">
        <title>Genomic Encyclopedia of Type Strains, Phase IV (KMG-IV): sequencing the most valuable type-strain genomes for metagenomic binning, comparative biology and taxonomic classification.</title>
        <authorList>
            <person name="Goeker M."/>
        </authorList>
    </citation>
    <scope>NUCLEOTIDE SEQUENCE [LARGE SCALE GENOMIC DNA]</scope>
    <source>
        <strain evidence="7 8">DSM 10065</strain>
    </source>
</reference>
<organism evidence="7 8">
    <name type="scientific">Pusillimonas noertemannii</name>
    <dbReference type="NCBI Taxonomy" id="305977"/>
    <lineage>
        <taxon>Bacteria</taxon>
        <taxon>Pseudomonadati</taxon>
        <taxon>Pseudomonadota</taxon>
        <taxon>Betaproteobacteria</taxon>
        <taxon>Burkholderiales</taxon>
        <taxon>Alcaligenaceae</taxon>
        <taxon>Pusillimonas</taxon>
    </lineage>
</organism>
<keyword evidence="5 6" id="KW-0472">Membrane</keyword>
<evidence type="ECO:0000256" key="3">
    <source>
        <dbReference type="ARBA" id="ARBA00022692"/>
    </source>
</evidence>
<sequence>MDRAQWGSNLGFILAATGSAVGLGAIWKFPYVTAHQGSGAFLLLFTLLTLTIGLGLLRVEMTIGRAGNAGAFGAYRKLGGTGWGLVGLLGVLASATILSYYSVVGGWTIAYIWQTMTTALTRDPDLLRANFSALAEHPWLPLFYHALFMLATVGGVVGGVQGGIERISKVLMPCLFLMMCLLIVRGLMVPGAWAGVSAFLVPDFAGLTMQSVLDALGLSFFTLSLALGIMTTYGSYLPASANLNRSALTVALLTLLSCVMGGLLVLPPAYALGLDQGAGPSLTFVTMPMVFSYLPWGNLFGTVFFALLFIAALTSSISMLEVVVAFLMEHAGQGRRAACAIAGIGLFLVGVLASLSMTGMPALQWGERNAFEWLDTIATNVMLPVGGLFTALFAGWVIWHVLQKEWHGAPRQSALAAWRRLLIGLITPIAIGFILWNGLRG</sequence>
<evidence type="ECO:0000256" key="5">
    <source>
        <dbReference type="ARBA" id="ARBA00023136"/>
    </source>
</evidence>
<dbReference type="InterPro" id="IPR047218">
    <property type="entry name" value="YocR/YhdH-like"/>
</dbReference>
<feature type="transmembrane region" description="Helical" evidence="6">
    <location>
        <begin position="142"/>
        <end position="162"/>
    </location>
</feature>
<dbReference type="Proteomes" id="UP000246145">
    <property type="component" value="Unassembled WGS sequence"/>
</dbReference>
<proteinExistence type="predicted"/>
<keyword evidence="2" id="KW-0813">Transport</keyword>
<keyword evidence="4 6" id="KW-1133">Transmembrane helix</keyword>
<feature type="transmembrane region" description="Helical" evidence="6">
    <location>
        <begin position="7"/>
        <end position="27"/>
    </location>
</feature>
<name>A0A2U1CQD1_9BURK</name>
<feature type="transmembrane region" description="Helical" evidence="6">
    <location>
        <begin position="39"/>
        <end position="57"/>
    </location>
</feature>
<dbReference type="PANTHER" id="PTHR42948:SF1">
    <property type="entry name" value="TRANSPORTER"/>
    <property type="match status" value="1"/>
</dbReference>
<dbReference type="STRING" id="1231391.GCA_000308195_02656"/>
<feature type="transmembrane region" description="Helical" evidence="6">
    <location>
        <begin position="174"/>
        <end position="196"/>
    </location>
</feature>
<evidence type="ECO:0000256" key="2">
    <source>
        <dbReference type="ARBA" id="ARBA00022448"/>
    </source>
</evidence>
<gene>
    <name evidence="7" type="ORF">C7440_0485</name>
</gene>
<feature type="transmembrane region" description="Helical" evidence="6">
    <location>
        <begin position="377"/>
        <end position="399"/>
    </location>
</feature>
<dbReference type="PROSITE" id="PS50267">
    <property type="entry name" value="NA_NEUROTRAN_SYMP_3"/>
    <property type="match status" value="1"/>
</dbReference>
<comment type="caution">
    <text evidence="7">The sequence shown here is derived from an EMBL/GenBank/DDBJ whole genome shotgun (WGS) entry which is preliminary data.</text>
</comment>
<protein>
    <submittedName>
        <fullName evidence="7">NSS family neurotransmitter:Na+ symporter</fullName>
    </submittedName>
</protein>
<dbReference type="InterPro" id="IPR037272">
    <property type="entry name" value="SNS_sf"/>
</dbReference>
<dbReference type="OrthoDB" id="9762833at2"/>
<dbReference type="RefSeq" id="WP_116517344.1">
    <property type="nucleotide sequence ID" value="NZ_JACCEX010000001.1"/>
</dbReference>
<dbReference type="SUPFAM" id="SSF161070">
    <property type="entry name" value="SNF-like"/>
    <property type="match status" value="1"/>
</dbReference>
<feature type="transmembrane region" description="Helical" evidence="6">
    <location>
        <begin position="338"/>
        <end position="357"/>
    </location>
</feature>
<accession>A0A2U1CQD1</accession>
<dbReference type="Pfam" id="PF00209">
    <property type="entry name" value="SNF"/>
    <property type="match status" value="2"/>
</dbReference>
<dbReference type="CDD" id="cd10336">
    <property type="entry name" value="SLC6sbd_Tyt1-Like"/>
    <property type="match status" value="1"/>
</dbReference>
<evidence type="ECO:0000313" key="7">
    <source>
        <dbReference type="EMBL" id="PVY68096.1"/>
    </source>
</evidence>
<dbReference type="PANTHER" id="PTHR42948">
    <property type="entry name" value="TRANSPORTER"/>
    <property type="match status" value="1"/>
</dbReference>
<dbReference type="AlphaFoldDB" id="A0A2U1CQD1"/>
<evidence type="ECO:0000256" key="6">
    <source>
        <dbReference type="SAM" id="Phobius"/>
    </source>
</evidence>
<comment type="subcellular location">
    <subcellularLocation>
        <location evidence="1">Membrane</location>
        <topology evidence="1">Multi-pass membrane protein</topology>
    </subcellularLocation>
</comment>
<evidence type="ECO:0000256" key="1">
    <source>
        <dbReference type="ARBA" id="ARBA00004141"/>
    </source>
</evidence>
<dbReference type="NCBIfam" id="NF037979">
    <property type="entry name" value="Na_transp"/>
    <property type="match status" value="1"/>
</dbReference>
<evidence type="ECO:0000256" key="4">
    <source>
        <dbReference type="ARBA" id="ARBA00022989"/>
    </source>
</evidence>